<name>D7G6G7_ECTSI</name>
<dbReference type="PROSITE" id="PS50081">
    <property type="entry name" value="ZF_DAG_PE_2"/>
    <property type="match status" value="1"/>
</dbReference>
<sequence length="158" mass="17562">MDTSSLKCMAFHGFSGHSSGKSLRAIKGLHATPSDLTQRVSEENVIADCVYRSHHPWKAVWDRNAFCGYCDRLVSIGNNFLGCFVCNSVAHRSCHSSNLQALVGSLCEEAVRQIEEEKEPESVDRNQLRRTKVGNNEWVCKDCLEELTEASKASSSHS</sequence>
<dbReference type="AlphaFoldDB" id="D7G6G7"/>
<dbReference type="InterPro" id="IPR013083">
    <property type="entry name" value="Znf_RING/FYVE/PHD"/>
</dbReference>
<keyword evidence="2" id="KW-0862">Zinc</keyword>
<protein>
    <recommendedName>
        <fullName evidence="3">Phorbol-ester/DAG-type domain-containing protein</fullName>
    </recommendedName>
</protein>
<dbReference type="Proteomes" id="UP000002630">
    <property type="component" value="Linkage Group LG03"/>
</dbReference>
<evidence type="ECO:0000313" key="4">
    <source>
        <dbReference type="EMBL" id="CBJ27552.1"/>
    </source>
</evidence>
<evidence type="ECO:0000313" key="5">
    <source>
        <dbReference type="Proteomes" id="UP000002630"/>
    </source>
</evidence>
<dbReference type="InParanoid" id="D7G6G7"/>
<feature type="domain" description="Phorbol-ester/DAG-type" evidence="3">
    <location>
        <begin position="53"/>
        <end position="107"/>
    </location>
</feature>
<evidence type="ECO:0000256" key="2">
    <source>
        <dbReference type="ARBA" id="ARBA00022833"/>
    </source>
</evidence>
<evidence type="ECO:0000259" key="3">
    <source>
        <dbReference type="PROSITE" id="PS50081"/>
    </source>
</evidence>
<evidence type="ECO:0000256" key="1">
    <source>
        <dbReference type="ARBA" id="ARBA00022723"/>
    </source>
</evidence>
<dbReference type="InterPro" id="IPR002219">
    <property type="entry name" value="PKC_DAG/PE"/>
</dbReference>
<reference evidence="4 5" key="1">
    <citation type="journal article" date="2010" name="Nature">
        <title>The Ectocarpus genome and the independent evolution of multicellularity in brown algae.</title>
        <authorList>
            <person name="Cock J.M."/>
            <person name="Sterck L."/>
            <person name="Rouze P."/>
            <person name="Scornet D."/>
            <person name="Allen A.E."/>
            <person name="Amoutzias G."/>
            <person name="Anthouard V."/>
            <person name="Artiguenave F."/>
            <person name="Aury J.M."/>
            <person name="Badger J.H."/>
            <person name="Beszteri B."/>
            <person name="Billiau K."/>
            <person name="Bonnet E."/>
            <person name="Bothwell J.H."/>
            <person name="Bowler C."/>
            <person name="Boyen C."/>
            <person name="Brownlee C."/>
            <person name="Carrano C.J."/>
            <person name="Charrier B."/>
            <person name="Cho G.Y."/>
            <person name="Coelho S.M."/>
            <person name="Collen J."/>
            <person name="Corre E."/>
            <person name="Da Silva C."/>
            <person name="Delage L."/>
            <person name="Delaroque N."/>
            <person name="Dittami S.M."/>
            <person name="Doulbeau S."/>
            <person name="Elias M."/>
            <person name="Farnham G."/>
            <person name="Gachon C.M."/>
            <person name="Gschloessl B."/>
            <person name="Heesch S."/>
            <person name="Jabbari K."/>
            <person name="Jubin C."/>
            <person name="Kawai H."/>
            <person name="Kimura K."/>
            <person name="Kloareg B."/>
            <person name="Kupper F.C."/>
            <person name="Lang D."/>
            <person name="Le Bail A."/>
            <person name="Leblanc C."/>
            <person name="Lerouge P."/>
            <person name="Lohr M."/>
            <person name="Lopez P.J."/>
            <person name="Martens C."/>
            <person name="Maumus F."/>
            <person name="Michel G."/>
            <person name="Miranda-Saavedra D."/>
            <person name="Morales J."/>
            <person name="Moreau H."/>
            <person name="Motomura T."/>
            <person name="Nagasato C."/>
            <person name="Napoli C.A."/>
            <person name="Nelson D.R."/>
            <person name="Nyvall-Collen P."/>
            <person name="Peters A.F."/>
            <person name="Pommier C."/>
            <person name="Potin P."/>
            <person name="Poulain J."/>
            <person name="Quesneville H."/>
            <person name="Read B."/>
            <person name="Rensing S.A."/>
            <person name="Ritter A."/>
            <person name="Rousvoal S."/>
            <person name="Samanta M."/>
            <person name="Samson G."/>
            <person name="Schroeder D.C."/>
            <person name="Segurens B."/>
            <person name="Strittmatter M."/>
            <person name="Tonon T."/>
            <person name="Tregear J.W."/>
            <person name="Valentin K."/>
            <person name="von Dassow P."/>
            <person name="Yamagishi T."/>
            <person name="Van de Peer Y."/>
            <person name="Wincker P."/>
        </authorList>
    </citation>
    <scope>NUCLEOTIDE SEQUENCE [LARGE SCALE GENOMIC DNA]</scope>
    <source>
        <strain evidence="5">Ec32 / CCAP1310/4</strain>
    </source>
</reference>
<organism evidence="4 5">
    <name type="scientific">Ectocarpus siliculosus</name>
    <name type="common">Brown alga</name>
    <name type="synonym">Conferva siliculosa</name>
    <dbReference type="NCBI Taxonomy" id="2880"/>
    <lineage>
        <taxon>Eukaryota</taxon>
        <taxon>Sar</taxon>
        <taxon>Stramenopiles</taxon>
        <taxon>Ochrophyta</taxon>
        <taxon>PX clade</taxon>
        <taxon>Phaeophyceae</taxon>
        <taxon>Ectocarpales</taxon>
        <taxon>Ectocarpaceae</taxon>
        <taxon>Ectocarpus</taxon>
    </lineage>
</organism>
<dbReference type="Gene3D" id="3.30.40.10">
    <property type="entry name" value="Zinc/RING finger domain, C3HC4 (zinc finger)"/>
    <property type="match status" value="1"/>
</dbReference>
<dbReference type="EMBL" id="FN649728">
    <property type="protein sequence ID" value="CBJ27552.1"/>
    <property type="molecule type" value="Genomic_DNA"/>
</dbReference>
<proteinExistence type="predicted"/>
<accession>D7G6G7</accession>
<dbReference type="EMBL" id="FN648981">
    <property type="protein sequence ID" value="CBJ27552.1"/>
    <property type="molecule type" value="Genomic_DNA"/>
</dbReference>
<dbReference type="InterPro" id="IPR046349">
    <property type="entry name" value="C1-like_sf"/>
</dbReference>
<dbReference type="GO" id="GO:0046872">
    <property type="term" value="F:metal ion binding"/>
    <property type="evidence" value="ECO:0007669"/>
    <property type="project" value="UniProtKB-KW"/>
</dbReference>
<keyword evidence="5" id="KW-1185">Reference proteome</keyword>
<keyword evidence="1" id="KW-0479">Metal-binding</keyword>
<gene>
    <name evidence="4" type="ORF">Esi_0075_0008</name>
</gene>
<dbReference type="SUPFAM" id="SSF57889">
    <property type="entry name" value="Cysteine-rich domain"/>
    <property type="match status" value="1"/>
</dbReference>